<evidence type="ECO:0000259" key="1">
    <source>
        <dbReference type="PROSITE" id="PS50987"/>
    </source>
</evidence>
<dbReference type="Proteomes" id="UP000185891">
    <property type="component" value="Unassembled WGS sequence"/>
</dbReference>
<dbReference type="InterPro" id="IPR036390">
    <property type="entry name" value="WH_DNA-bd_sf"/>
</dbReference>
<name>A0A1F5EPK1_9BACT</name>
<dbReference type="Pfam" id="PF01047">
    <property type="entry name" value="MarR"/>
    <property type="match status" value="1"/>
</dbReference>
<dbReference type="PROSITE" id="PS50987">
    <property type="entry name" value="HTH_ARSR_2"/>
    <property type="match status" value="1"/>
</dbReference>
<proteinExistence type="predicted"/>
<organism evidence="2 3">
    <name type="scientific">Candidatus Campbellbacteria bacterium RIFCSPHIGHO2_12_FULL_35_10</name>
    <dbReference type="NCBI Taxonomy" id="1797578"/>
    <lineage>
        <taxon>Bacteria</taxon>
        <taxon>Candidatus Campbelliibacteriota</taxon>
    </lineage>
</organism>
<dbReference type="InterPro" id="IPR000835">
    <property type="entry name" value="HTH_MarR-typ"/>
</dbReference>
<dbReference type="GO" id="GO:0003700">
    <property type="term" value="F:DNA-binding transcription factor activity"/>
    <property type="evidence" value="ECO:0007669"/>
    <property type="project" value="InterPro"/>
</dbReference>
<feature type="domain" description="HTH arsR-type" evidence="1">
    <location>
        <begin position="5"/>
        <end position="102"/>
    </location>
</feature>
<dbReference type="SUPFAM" id="SSF46785">
    <property type="entry name" value="Winged helix' DNA-binding domain"/>
    <property type="match status" value="1"/>
</dbReference>
<gene>
    <name evidence="2" type="ORF">A3E89_00230</name>
</gene>
<dbReference type="AlphaFoldDB" id="A0A1F5EPK1"/>
<sequence>MKFVFTEKQMKLLEIFSKAIANKKRIKILVLIDERNDLSVEEISEIVKINYQTGATHIQRLEQVGFISKKYNGLRVNHRITKRGKEVLYFFQKILTLDSNPS</sequence>
<protein>
    <recommendedName>
        <fullName evidence="1">HTH arsR-type domain-containing protein</fullName>
    </recommendedName>
</protein>
<dbReference type="InterPro" id="IPR001845">
    <property type="entry name" value="HTH_ArsR_DNA-bd_dom"/>
</dbReference>
<accession>A0A1F5EPK1</accession>
<comment type="caution">
    <text evidence="2">The sequence shown here is derived from an EMBL/GenBank/DDBJ whole genome shotgun (WGS) entry which is preliminary data.</text>
</comment>
<dbReference type="Gene3D" id="1.10.10.10">
    <property type="entry name" value="Winged helix-like DNA-binding domain superfamily/Winged helix DNA-binding domain"/>
    <property type="match status" value="1"/>
</dbReference>
<reference evidence="2 3" key="1">
    <citation type="journal article" date="2016" name="Nat. Commun.">
        <title>Thousands of microbial genomes shed light on interconnected biogeochemical processes in an aquifer system.</title>
        <authorList>
            <person name="Anantharaman K."/>
            <person name="Brown C.T."/>
            <person name="Hug L.A."/>
            <person name="Sharon I."/>
            <person name="Castelle C.J."/>
            <person name="Probst A.J."/>
            <person name="Thomas B.C."/>
            <person name="Singh A."/>
            <person name="Wilkins M.J."/>
            <person name="Karaoz U."/>
            <person name="Brodie E.L."/>
            <person name="Williams K.H."/>
            <person name="Hubbard S.S."/>
            <person name="Banfield J.F."/>
        </authorList>
    </citation>
    <scope>NUCLEOTIDE SEQUENCE [LARGE SCALE GENOMIC DNA]</scope>
</reference>
<dbReference type="InterPro" id="IPR011991">
    <property type="entry name" value="ArsR-like_HTH"/>
</dbReference>
<dbReference type="SMART" id="SM00418">
    <property type="entry name" value="HTH_ARSR"/>
    <property type="match status" value="1"/>
</dbReference>
<dbReference type="InterPro" id="IPR036388">
    <property type="entry name" value="WH-like_DNA-bd_sf"/>
</dbReference>
<evidence type="ECO:0000313" key="3">
    <source>
        <dbReference type="Proteomes" id="UP000185891"/>
    </source>
</evidence>
<dbReference type="CDD" id="cd00090">
    <property type="entry name" value="HTH_ARSR"/>
    <property type="match status" value="1"/>
</dbReference>
<evidence type="ECO:0000313" key="2">
    <source>
        <dbReference type="EMBL" id="OGD69321.1"/>
    </source>
</evidence>
<dbReference type="EMBL" id="MFAA01000011">
    <property type="protein sequence ID" value="OGD69321.1"/>
    <property type="molecule type" value="Genomic_DNA"/>
</dbReference>